<sequence length="705" mass="79778">MPFARCYMCKNACGIITSVEGKTVRVAPNKNHPQPGICGRGAAGPFLLTHPDRLKSPLIRQGDILVPTTWDKALDIVAKYLKELLDEGHPEYLAITFHDYGKELLERFAALYGTPNLIGHESVCHGPRTVASELVLGTEGPRSVDPDYPNSKFITFIGRNPLEGIVPDIVRRIDEGRKKGLRIAVVDPRKSAIAERYAERWIPIRPGTDTAFLLSVIYYMNKNDMYDQDFLLKYTNAPLLVYEDDLTSTGIYSDRLLDERVINGRKAVTVFSLLEKEGEKVYPRLQQITGVSYDDVKYVAENLWLNRPAAAIDDGWHTSFSSDSTYTWMAAFTINAMIGNIDKKGGLVIAKKAKVKLYEKSNVKAPRIDKIRYPLTYAAFQEVYRAILTGSPYPIKALMVVGTNLDGRDPNSEFVRRALKAVDFLVVIDIMPSEVTEYADVVLAESTYFERDELPLPVGWTLENWVDIHQKTVDPLYDTKPLWWILLELEHRLGLSNATFEDLEEMILKQLNVDRKELIEKGCVRIPEEIYEVYPYKKPLGTPSGKIEIYSETLRKYGYYPIPTYVEKNIMPRAPDEFFLTTGHTLYHTQDSITFDIPTLIKLAPDNPVTISKNKALQLGIKDGDEVEVISLTTGQRVRCRVKVSEGIRDDTVFTYFGFGRHSKGERFAYGHGFDVNSLISEQITDPISGSIAQSLNIVKIRPLR</sequence>
<dbReference type="InterPro" id="IPR006656">
    <property type="entry name" value="Mopterin_OxRdtase"/>
</dbReference>
<dbReference type="Gene3D" id="2.40.40.20">
    <property type="match status" value="1"/>
</dbReference>
<dbReference type="RefSeq" id="WP_156006604.1">
    <property type="nucleotide sequence ID" value="NZ_CP045483.1"/>
</dbReference>
<dbReference type="Gene3D" id="3.40.228.10">
    <property type="entry name" value="Dimethylsulfoxide Reductase, domain 2"/>
    <property type="match status" value="1"/>
</dbReference>
<dbReference type="InterPro" id="IPR006963">
    <property type="entry name" value="Mopterin_OxRdtase_4Fe-4S_dom"/>
</dbReference>
<reference evidence="10 11" key="1">
    <citation type="submission" date="2019-10" db="EMBL/GenBank/DDBJ databases">
        <title>Genome Sequences from Six Type Strain Members of the Archaeal Family Sulfolobaceae: Acidianus ambivalens, Acidianus infernus, Metallosphaera prunae, Stygiolobus azoricus, Sulfolobus metallicus, and Sulfurisphaera ohwakuensis.</title>
        <authorList>
            <person name="Counts J.A."/>
            <person name="Kelly R.M."/>
        </authorList>
    </citation>
    <scope>NUCLEOTIDE SEQUENCE [LARGE SCALE GENOMIC DNA]</scope>
    <source>
        <strain evidence="10 11">FC6</strain>
    </source>
</reference>
<dbReference type="PANTHER" id="PTHR43742">
    <property type="entry name" value="TRIMETHYLAMINE-N-OXIDE REDUCTASE"/>
    <property type="match status" value="1"/>
</dbReference>
<keyword evidence="11" id="KW-1185">Reference proteome</keyword>
<dbReference type="GO" id="GO:0016491">
    <property type="term" value="F:oxidoreductase activity"/>
    <property type="evidence" value="ECO:0007669"/>
    <property type="project" value="UniProtKB-KW"/>
</dbReference>
<evidence type="ECO:0000256" key="6">
    <source>
        <dbReference type="ARBA" id="ARBA00023002"/>
    </source>
</evidence>
<feature type="domain" description="4Fe-4S Mo/W bis-MGD-type" evidence="9">
    <location>
        <begin position="1"/>
        <end position="50"/>
    </location>
</feature>
<name>A0A650CP66_9CREN</name>
<dbReference type="GeneID" id="42798655"/>
<keyword evidence="4" id="KW-0479">Metal-binding</keyword>
<dbReference type="SUPFAM" id="SSF50692">
    <property type="entry name" value="ADC-like"/>
    <property type="match status" value="1"/>
</dbReference>
<dbReference type="GO" id="GO:0051539">
    <property type="term" value="F:4 iron, 4 sulfur cluster binding"/>
    <property type="evidence" value="ECO:0007669"/>
    <property type="project" value="UniProtKB-KW"/>
</dbReference>
<keyword evidence="5" id="KW-0732">Signal</keyword>
<dbReference type="KEGG" id="sazo:D1868_06255"/>
<dbReference type="EMBL" id="CP045483">
    <property type="protein sequence ID" value="QGR19636.1"/>
    <property type="molecule type" value="Genomic_DNA"/>
</dbReference>
<dbReference type="GO" id="GO:0046872">
    <property type="term" value="F:metal ion binding"/>
    <property type="evidence" value="ECO:0007669"/>
    <property type="project" value="UniProtKB-KW"/>
</dbReference>
<evidence type="ECO:0000313" key="10">
    <source>
        <dbReference type="EMBL" id="QGR19636.1"/>
    </source>
</evidence>
<dbReference type="Pfam" id="PF00384">
    <property type="entry name" value="Molybdopterin"/>
    <property type="match status" value="1"/>
</dbReference>
<keyword evidence="7" id="KW-0408">Iron</keyword>
<keyword evidence="3" id="KW-0500">Molybdenum</keyword>
<evidence type="ECO:0000256" key="1">
    <source>
        <dbReference type="ARBA" id="ARBA00010312"/>
    </source>
</evidence>
<keyword evidence="2" id="KW-0004">4Fe-4S</keyword>
<dbReference type="Gene3D" id="3.40.50.740">
    <property type="match status" value="1"/>
</dbReference>
<keyword evidence="8" id="KW-0411">Iron-sulfur</keyword>
<evidence type="ECO:0000256" key="5">
    <source>
        <dbReference type="ARBA" id="ARBA00022729"/>
    </source>
</evidence>
<evidence type="ECO:0000313" key="11">
    <source>
        <dbReference type="Proteomes" id="UP000423396"/>
    </source>
</evidence>
<dbReference type="AlphaFoldDB" id="A0A650CP66"/>
<dbReference type="Gene3D" id="2.20.25.90">
    <property type="entry name" value="ADC-like domains"/>
    <property type="match status" value="1"/>
</dbReference>
<dbReference type="OrthoDB" id="23466at2157"/>
<protein>
    <submittedName>
        <fullName evidence="10">Molybdopterin-dependent oxidoreductase</fullName>
    </submittedName>
</protein>
<dbReference type="GO" id="GO:0043546">
    <property type="term" value="F:molybdopterin cofactor binding"/>
    <property type="evidence" value="ECO:0007669"/>
    <property type="project" value="InterPro"/>
</dbReference>
<dbReference type="Pfam" id="PF01568">
    <property type="entry name" value="Molydop_binding"/>
    <property type="match status" value="1"/>
</dbReference>
<evidence type="ECO:0000256" key="2">
    <source>
        <dbReference type="ARBA" id="ARBA00022485"/>
    </source>
</evidence>
<dbReference type="Gene3D" id="3.30.2070.10">
    <property type="entry name" value="Formate dehydrogenase/DMSO reductase"/>
    <property type="match status" value="1"/>
</dbReference>
<evidence type="ECO:0000256" key="8">
    <source>
        <dbReference type="ARBA" id="ARBA00023014"/>
    </source>
</evidence>
<accession>A0A650CP66</accession>
<gene>
    <name evidence="10" type="ORF">D1868_06255</name>
</gene>
<dbReference type="InterPro" id="IPR006657">
    <property type="entry name" value="MoPterin_dinucl-bd_dom"/>
</dbReference>
<organism evidence="10 11">
    <name type="scientific">Stygiolobus azoricus</name>
    <dbReference type="NCBI Taxonomy" id="41675"/>
    <lineage>
        <taxon>Archaea</taxon>
        <taxon>Thermoproteota</taxon>
        <taxon>Thermoprotei</taxon>
        <taxon>Sulfolobales</taxon>
        <taxon>Sulfolobaceae</taxon>
        <taxon>Stygiolobus</taxon>
    </lineage>
</organism>
<evidence type="ECO:0000259" key="9">
    <source>
        <dbReference type="SMART" id="SM00926"/>
    </source>
</evidence>
<dbReference type="SMART" id="SM00926">
    <property type="entry name" value="Molybdop_Fe4S4"/>
    <property type="match status" value="1"/>
</dbReference>
<dbReference type="SUPFAM" id="SSF53706">
    <property type="entry name" value="Formate dehydrogenase/DMSO reductase, domains 1-3"/>
    <property type="match status" value="1"/>
</dbReference>
<keyword evidence="6" id="KW-0560">Oxidoreductase</keyword>
<dbReference type="PANTHER" id="PTHR43742:SF9">
    <property type="entry name" value="TETRATHIONATE REDUCTASE SUBUNIT A"/>
    <property type="match status" value="1"/>
</dbReference>
<evidence type="ECO:0000256" key="4">
    <source>
        <dbReference type="ARBA" id="ARBA00022723"/>
    </source>
</evidence>
<dbReference type="InterPro" id="IPR009010">
    <property type="entry name" value="Asp_de-COase-like_dom_sf"/>
</dbReference>
<dbReference type="Proteomes" id="UP000423396">
    <property type="component" value="Chromosome"/>
</dbReference>
<evidence type="ECO:0000256" key="3">
    <source>
        <dbReference type="ARBA" id="ARBA00022505"/>
    </source>
</evidence>
<proteinExistence type="inferred from homology"/>
<comment type="similarity">
    <text evidence="1">Belongs to the prokaryotic molybdopterin-containing oxidoreductase family.</text>
</comment>
<evidence type="ECO:0000256" key="7">
    <source>
        <dbReference type="ARBA" id="ARBA00023004"/>
    </source>
</evidence>
<dbReference type="InterPro" id="IPR050612">
    <property type="entry name" value="Prok_Mopterin_Oxidored"/>
</dbReference>